<dbReference type="EMBL" id="BPLR01013243">
    <property type="protein sequence ID" value="GIY59783.1"/>
    <property type="molecule type" value="Genomic_DNA"/>
</dbReference>
<comment type="caution">
    <text evidence="1">The sequence shown here is derived from an EMBL/GenBank/DDBJ whole genome shotgun (WGS) entry which is preliminary data.</text>
</comment>
<dbReference type="GO" id="GO:0016740">
    <property type="term" value="F:transferase activity"/>
    <property type="evidence" value="ECO:0007669"/>
    <property type="project" value="UniProtKB-KW"/>
</dbReference>
<evidence type="ECO:0000313" key="1">
    <source>
        <dbReference type="EMBL" id="GIY59783.1"/>
    </source>
</evidence>
<evidence type="ECO:0000313" key="2">
    <source>
        <dbReference type="Proteomes" id="UP001054945"/>
    </source>
</evidence>
<accession>A0AAV4UPX0</accession>
<organism evidence="1 2">
    <name type="scientific">Caerostris extrusa</name>
    <name type="common">Bark spider</name>
    <name type="synonym">Caerostris bankana</name>
    <dbReference type="NCBI Taxonomy" id="172846"/>
    <lineage>
        <taxon>Eukaryota</taxon>
        <taxon>Metazoa</taxon>
        <taxon>Ecdysozoa</taxon>
        <taxon>Arthropoda</taxon>
        <taxon>Chelicerata</taxon>
        <taxon>Arachnida</taxon>
        <taxon>Araneae</taxon>
        <taxon>Araneomorphae</taxon>
        <taxon>Entelegynae</taxon>
        <taxon>Araneoidea</taxon>
        <taxon>Araneidae</taxon>
        <taxon>Caerostris</taxon>
    </lineage>
</organism>
<name>A0AAV4UPX0_CAEEX</name>
<reference evidence="1 2" key="1">
    <citation type="submission" date="2021-06" db="EMBL/GenBank/DDBJ databases">
        <title>Caerostris extrusa draft genome.</title>
        <authorList>
            <person name="Kono N."/>
            <person name="Arakawa K."/>
        </authorList>
    </citation>
    <scope>NUCLEOTIDE SEQUENCE [LARGE SCALE GENOMIC DNA]</scope>
</reference>
<sequence length="95" mass="10540">MNAFRTASQISTENATGISSSFCTDTEFSDQVSDTYADISLQGGTTENSDRWSDIESEAAIDDVLDENLQGLDAKDMLRGPEFSLHIKKRRCDIR</sequence>
<dbReference type="AlphaFoldDB" id="A0AAV4UPX0"/>
<dbReference type="Proteomes" id="UP001054945">
    <property type="component" value="Unassembled WGS sequence"/>
</dbReference>
<keyword evidence="1" id="KW-0808">Transferase</keyword>
<keyword evidence="2" id="KW-1185">Reference proteome</keyword>
<gene>
    <name evidence="1" type="primary">Rnf31_0</name>
    <name evidence="1" type="ORF">CEXT_435831</name>
</gene>
<protein>
    <submittedName>
        <fullName evidence="1">RBR-type E3 ubiquitin transferase</fullName>
    </submittedName>
</protein>
<proteinExistence type="predicted"/>